<evidence type="ECO:0000313" key="9">
    <source>
        <dbReference type="EMBL" id="MFC0272677.1"/>
    </source>
</evidence>
<evidence type="ECO:0000313" key="10">
    <source>
        <dbReference type="Proteomes" id="UP001589854"/>
    </source>
</evidence>
<comment type="subcellular location">
    <subcellularLocation>
        <location evidence="1 7">Cell membrane</location>
        <topology evidence="1 7">Multi-pass membrane protein</topology>
    </subcellularLocation>
</comment>
<dbReference type="PANTHER" id="PTHR43744">
    <property type="entry name" value="ABC TRANSPORTER PERMEASE PROTEIN MG189-RELATED-RELATED"/>
    <property type="match status" value="1"/>
</dbReference>
<dbReference type="Gene3D" id="1.10.3720.10">
    <property type="entry name" value="MetI-like"/>
    <property type="match status" value="1"/>
</dbReference>
<evidence type="ECO:0000256" key="1">
    <source>
        <dbReference type="ARBA" id="ARBA00004651"/>
    </source>
</evidence>
<dbReference type="Pfam" id="PF00528">
    <property type="entry name" value="BPD_transp_1"/>
    <property type="match status" value="1"/>
</dbReference>
<dbReference type="InterPro" id="IPR000515">
    <property type="entry name" value="MetI-like"/>
</dbReference>
<keyword evidence="3" id="KW-1003">Cell membrane</keyword>
<keyword evidence="4 7" id="KW-0812">Transmembrane</keyword>
<organism evidence="9 10">
    <name type="scientific">Metabacillus herbersteinensis</name>
    <dbReference type="NCBI Taxonomy" id="283816"/>
    <lineage>
        <taxon>Bacteria</taxon>
        <taxon>Bacillati</taxon>
        <taxon>Bacillota</taxon>
        <taxon>Bacilli</taxon>
        <taxon>Bacillales</taxon>
        <taxon>Bacillaceae</taxon>
        <taxon>Metabacillus</taxon>
    </lineage>
</organism>
<protein>
    <submittedName>
        <fullName evidence="9">Carbohydrate ABC transporter permease</fullName>
    </submittedName>
</protein>
<feature type="transmembrane region" description="Helical" evidence="7">
    <location>
        <begin position="61"/>
        <end position="84"/>
    </location>
</feature>
<dbReference type="RefSeq" id="WP_378935405.1">
    <property type="nucleotide sequence ID" value="NZ_JBHLVO010000012.1"/>
</dbReference>
<feature type="transmembrane region" description="Helical" evidence="7">
    <location>
        <begin position="128"/>
        <end position="149"/>
    </location>
</feature>
<evidence type="ECO:0000256" key="2">
    <source>
        <dbReference type="ARBA" id="ARBA00022448"/>
    </source>
</evidence>
<feature type="transmembrane region" description="Helical" evidence="7">
    <location>
        <begin position="7"/>
        <end position="25"/>
    </location>
</feature>
<keyword evidence="5 7" id="KW-1133">Transmembrane helix</keyword>
<reference evidence="9 10" key="1">
    <citation type="submission" date="2024-09" db="EMBL/GenBank/DDBJ databases">
        <authorList>
            <person name="Sun Q."/>
            <person name="Mori K."/>
        </authorList>
    </citation>
    <scope>NUCLEOTIDE SEQUENCE [LARGE SCALE GENOMIC DNA]</scope>
    <source>
        <strain evidence="9 10">CCM 7228</strain>
    </source>
</reference>
<name>A0ABV6GG69_9BACI</name>
<evidence type="ECO:0000259" key="8">
    <source>
        <dbReference type="PROSITE" id="PS50928"/>
    </source>
</evidence>
<feature type="transmembrane region" description="Helical" evidence="7">
    <location>
        <begin position="169"/>
        <end position="196"/>
    </location>
</feature>
<keyword evidence="10" id="KW-1185">Reference proteome</keyword>
<evidence type="ECO:0000256" key="7">
    <source>
        <dbReference type="RuleBase" id="RU363032"/>
    </source>
</evidence>
<comment type="caution">
    <text evidence="9">The sequence shown here is derived from an EMBL/GenBank/DDBJ whole genome shotgun (WGS) entry which is preliminary data.</text>
</comment>
<feature type="transmembrane region" description="Helical" evidence="7">
    <location>
        <begin position="252"/>
        <end position="269"/>
    </location>
</feature>
<feature type="domain" description="ABC transmembrane type-1" evidence="8">
    <location>
        <begin position="61"/>
        <end position="266"/>
    </location>
</feature>
<dbReference type="PROSITE" id="PS50928">
    <property type="entry name" value="ABC_TM1"/>
    <property type="match status" value="1"/>
</dbReference>
<evidence type="ECO:0000256" key="3">
    <source>
        <dbReference type="ARBA" id="ARBA00022475"/>
    </source>
</evidence>
<sequence>MNMVLGLFSLMCIFPFIYVIMISLTDEETLSRNGYQIIPETWSLEAYQYLWQMKEQLLQSYSITIVITILGTIVSVLMISLYAYAISRKQFKYRGFFTFMAFFTMLFSGGLVPFYIVATQVLDLRNSIWALILPLAMNAFYILIMRTFFQRSVPESILESARIDGASELRIFVQIVIPLSLPGLATIALFSTLGYWNDWFNALLFIDEPHLVPLQSLLMKIENNIEFLRQNTLAGGLQNELLSEIPQDASKMAMVVISTLPIAIAYPFFQKYFVRGLTIGGVKE</sequence>
<evidence type="ECO:0000256" key="5">
    <source>
        <dbReference type="ARBA" id="ARBA00022989"/>
    </source>
</evidence>
<evidence type="ECO:0000256" key="6">
    <source>
        <dbReference type="ARBA" id="ARBA00023136"/>
    </source>
</evidence>
<dbReference type="PANTHER" id="PTHR43744:SF9">
    <property type="entry name" value="POLYGALACTURONAN_RHAMNOGALACTURONAN TRANSPORT SYSTEM PERMEASE PROTEIN YTCP"/>
    <property type="match status" value="1"/>
</dbReference>
<dbReference type="SUPFAM" id="SSF161098">
    <property type="entry name" value="MetI-like"/>
    <property type="match status" value="1"/>
</dbReference>
<keyword evidence="6 7" id="KW-0472">Membrane</keyword>
<dbReference type="Proteomes" id="UP001589854">
    <property type="component" value="Unassembled WGS sequence"/>
</dbReference>
<dbReference type="EMBL" id="JBHLVO010000012">
    <property type="protein sequence ID" value="MFC0272677.1"/>
    <property type="molecule type" value="Genomic_DNA"/>
</dbReference>
<feature type="transmembrane region" description="Helical" evidence="7">
    <location>
        <begin position="96"/>
        <end position="116"/>
    </location>
</feature>
<comment type="similarity">
    <text evidence="7">Belongs to the binding-protein-dependent transport system permease family.</text>
</comment>
<proteinExistence type="inferred from homology"/>
<keyword evidence="2 7" id="KW-0813">Transport</keyword>
<evidence type="ECO:0000256" key="4">
    <source>
        <dbReference type="ARBA" id="ARBA00022692"/>
    </source>
</evidence>
<dbReference type="CDD" id="cd06261">
    <property type="entry name" value="TM_PBP2"/>
    <property type="match status" value="1"/>
</dbReference>
<accession>A0ABV6GG69</accession>
<gene>
    <name evidence="9" type="ORF">ACFFIX_14675</name>
</gene>
<dbReference type="InterPro" id="IPR035906">
    <property type="entry name" value="MetI-like_sf"/>
</dbReference>